<keyword evidence="1" id="KW-0812">Transmembrane</keyword>
<evidence type="ECO:0008006" key="4">
    <source>
        <dbReference type="Google" id="ProtNLM"/>
    </source>
</evidence>
<keyword evidence="3" id="KW-1185">Reference proteome</keyword>
<feature type="transmembrane region" description="Helical" evidence="1">
    <location>
        <begin position="29"/>
        <end position="50"/>
    </location>
</feature>
<feature type="transmembrane region" description="Helical" evidence="1">
    <location>
        <begin position="138"/>
        <end position="171"/>
    </location>
</feature>
<keyword evidence="1" id="KW-0472">Membrane</keyword>
<evidence type="ECO:0000256" key="1">
    <source>
        <dbReference type="SAM" id="Phobius"/>
    </source>
</evidence>
<dbReference type="PANTHER" id="PTHR36111:SF2">
    <property type="entry name" value="INNER MEMBRANE PROTEIN"/>
    <property type="match status" value="1"/>
</dbReference>
<dbReference type="EMBL" id="SLWK01000004">
    <property type="protein sequence ID" value="TCO08734.1"/>
    <property type="molecule type" value="Genomic_DNA"/>
</dbReference>
<evidence type="ECO:0000313" key="2">
    <source>
        <dbReference type="EMBL" id="TCO08734.1"/>
    </source>
</evidence>
<evidence type="ECO:0000313" key="3">
    <source>
        <dbReference type="Proteomes" id="UP000295221"/>
    </source>
</evidence>
<dbReference type="Proteomes" id="UP000295221">
    <property type="component" value="Unassembled WGS sequence"/>
</dbReference>
<dbReference type="Pfam" id="PF04474">
    <property type="entry name" value="DUF554"/>
    <property type="match status" value="1"/>
</dbReference>
<gene>
    <name evidence="2" type="ORF">EV194_10445</name>
</gene>
<comment type="caution">
    <text evidence="2">The sequence shown here is derived from an EMBL/GenBank/DDBJ whole genome shotgun (WGS) entry which is preliminary data.</text>
</comment>
<feature type="transmembrane region" description="Helical" evidence="1">
    <location>
        <begin position="210"/>
        <end position="228"/>
    </location>
</feature>
<dbReference type="InterPro" id="IPR007563">
    <property type="entry name" value="DUF554"/>
</dbReference>
<dbReference type="OrthoDB" id="9797976at2"/>
<feature type="transmembrane region" description="Helical" evidence="1">
    <location>
        <begin position="56"/>
        <end position="78"/>
    </location>
</feature>
<feature type="transmembrane region" description="Helical" evidence="1">
    <location>
        <begin position="6"/>
        <end position="22"/>
    </location>
</feature>
<reference evidence="2 3" key="1">
    <citation type="submission" date="2019-03" db="EMBL/GenBank/DDBJ databases">
        <title>Genomic Encyclopedia of Type Strains, Phase IV (KMG-IV): sequencing the most valuable type-strain genomes for metagenomic binning, comparative biology and taxonomic classification.</title>
        <authorList>
            <person name="Goeker M."/>
        </authorList>
    </citation>
    <scope>NUCLEOTIDE SEQUENCE [LARGE SCALE GENOMIC DNA]</scope>
    <source>
        <strain evidence="2 3">DSM 24179</strain>
    </source>
</reference>
<feature type="transmembrane region" description="Helical" evidence="1">
    <location>
        <begin position="183"/>
        <end position="204"/>
    </location>
</feature>
<organism evidence="2 3">
    <name type="scientific">Natronoflexus pectinivorans</name>
    <dbReference type="NCBI Taxonomy" id="682526"/>
    <lineage>
        <taxon>Bacteria</taxon>
        <taxon>Pseudomonadati</taxon>
        <taxon>Bacteroidota</taxon>
        <taxon>Bacteroidia</taxon>
        <taxon>Marinilabiliales</taxon>
        <taxon>Marinilabiliaceae</taxon>
        <taxon>Natronoflexus</taxon>
    </lineage>
</organism>
<feature type="transmembrane region" description="Helical" evidence="1">
    <location>
        <begin position="99"/>
        <end position="118"/>
    </location>
</feature>
<sequence>MTGTLINVAAVIAGSIIGLTFKKKLPQKVIDVVFQGIGLVTFCIGVYMFLKSEWLIVVVLSLLFGGITGGLLDINLRVQQWSNRIKGRFSKTGGNFSEGLTTAFLLYCMGAMAILGALDEGLGQGYELLLTKSVLDGFSSIALSSALGIGVLFSAIPLFLFQGGIMLFAIYFGDFANELVINEVSATGGVLLCGLALNILQIIKVRVMDLLPALLYAVIFAYICGRYFA</sequence>
<dbReference type="PANTHER" id="PTHR36111">
    <property type="entry name" value="INNER MEMBRANE PROTEIN-RELATED"/>
    <property type="match status" value="1"/>
</dbReference>
<dbReference type="AlphaFoldDB" id="A0A4R2GJW2"/>
<dbReference type="RefSeq" id="WP_132433327.1">
    <property type="nucleotide sequence ID" value="NZ_SLWK01000004.1"/>
</dbReference>
<proteinExistence type="predicted"/>
<name>A0A4R2GJW2_9BACT</name>
<keyword evidence="1" id="KW-1133">Transmembrane helix</keyword>
<protein>
    <recommendedName>
        <fullName evidence="4">Membrane protein YdfK</fullName>
    </recommendedName>
</protein>
<accession>A0A4R2GJW2</accession>